<evidence type="ECO:0000313" key="2">
    <source>
        <dbReference type="Proteomes" id="UP001153332"/>
    </source>
</evidence>
<comment type="caution">
    <text evidence="1">The sequence shown here is derived from an EMBL/GenBank/DDBJ whole genome shotgun (WGS) entry which is preliminary data.</text>
</comment>
<reference evidence="1" key="1">
    <citation type="submission" date="2022-12" db="EMBL/GenBank/DDBJ databases">
        <title>Genome Sequence of Lasiodiplodia mahajangana.</title>
        <authorList>
            <person name="Buettner E."/>
        </authorList>
    </citation>
    <scope>NUCLEOTIDE SEQUENCE</scope>
    <source>
        <strain evidence="1">VT137</strain>
    </source>
</reference>
<dbReference type="Proteomes" id="UP001153332">
    <property type="component" value="Unassembled WGS sequence"/>
</dbReference>
<protein>
    <submittedName>
        <fullName evidence="1">Uncharacterized protein</fullName>
    </submittedName>
</protein>
<proteinExistence type="predicted"/>
<accession>A0ACC2JFC8</accession>
<evidence type="ECO:0000313" key="1">
    <source>
        <dbReference type="EMBL" id="KAJ8126054.1"/>
    </source>
</evidence>
<organism evidence="1 2">
    <name type="scientific">Lasiodiplodia mahajangana</name>
    <dbReference type="NCBI Taxonomy" id="1108764"/>
    <lineage>
        <taxon>Eukaryota</taxon>
        <taxon>Fungi</taxon>
        <taxon>Dikarya</taxon>
        <taxon>Ascomycota</taxon>
        <taxon>Pezizomycotina</taxon>
        <taxon>Dothideomycetes</taxon>
        <taxon>Dothideomycetes incertae sedis</taxon>
        <taxon>Botryosphaeriales</taxon>
        <taxon>Botryosphaeriaceae</taxon>
        <taxon>Lasiodiplodia</taxon>
    </lineage>
</organism>
<dbReference type="EMBL" id="JAPUUL010002048">
    <property type="protein sequence ID" value="KAJ8126054.1"/>
    <property type="molecule type" value="Genomic_DNA"/>
</dbReference>
<gene>
    <name evidence="1" type="ORF">O1611_g7585</name>
</gene>
<name>A0ACC2JFC8_9PEZI</name>
<sequence length="190" mass="21656">MASSSGTVGSSPSSGDSPPTSLDSEQRPPAPIREWTQFELDTVCALICKHEELTFKADLKTRSRRGKKGGGGSDDWALQFATNLNEALHGIHGYKYDIPVDDVRELMDFIETKNASVMAYIKRQMAPFRITRSTKYAFQRLCYDFNFAFYDWTVIRRERRQNPNMSDAEISQRSRVYGHFSSQNKGESIH</sequence>
<keyword evidence="2" id="KW-1185">Reference proteome</keyword>